<evidence type="ECO:0000256" key="5">
    <source>
        <dbReference type="ARBA" id="ARBA00022989"/>
    </source>
</evidence>
<sequence>MITSGSRVDIEADKQAMQSLPPPADFSDLDNDDDMADMVVAQPVVTPAPQPQPQPRYNDYNSPMVAGRDYAPPAPIPAPQPMIIYDDKDDDEPTAPAPTQIVQVEHSSVLVDVYGSRTATTARQETGLAGSMRSSNLANGTVNSRGDVSMMLLQGTTIPCVLKTRVDSTYQGFTICQVAKDVYSANGKVLLIERGSSVFGEQNIQMSQGKARVAILWGKIETPKNMSINIDSPATGQLGEMGVGAKVNNHFWKRFGGAIMLSLIQDAISAGTTHLEKDKSKAGQTTIENTSSTAESIAEKALENTINIPPTATINQGTVINIMVARDVDFSSIYSLRRQ</sequence>
<evidence type="ECO:0000256" key="3">
    <source>
        <dbReference type="ARBA" id="ARBA00022475"/>
    </source>
</evidence>
<evidence type="ECO:0000313" key="10">
    <source>
        <dbReference type="Proteomes" id="UP000092575"/>
    </source>
</evidence>
<name>A0A1B8QHV5_MORNO</name>
<dbReference type="Gene3D" id="2.40.128.260">
    <property type="entry name" value="Type IV secretion system, VirB10/TraB/TrbI"/>
    <property type="match status" value="2"/>
</dbReference>
<dbReference type="CDD" id="cd16429">
    <property type="entry name" value="VirB10"/>
    <property type="match status" value="1"/>
</dbReference>
<feature type="region of interest" description="Disordered" evidence="7">
    <location>
        <begin position="1"/>
        <end position="57"/>
    </location>
</feature>
<dbReference type="RefSeq" id="WP_067010096.1">
    <property type="nucleotide sequence ID" value="NZ_CP065727.1"/>
</dbReference>
<comment type="subcellular location">
    <subcellularLocation>
        <location evidence="1">Cell membrane</location>
        <topology evidence="1">Single-pass membrane protein</topology>
    </subcellularLocation>
</comment>
<keyword evidence="11" id="KW-1185">Reference proteome</keyword>
<protein>
    <submittedName>
        <fullName evidence="9">Type IV secretion system protein VirB10</fullName>
    </submittedName>
</protein>
<dbReference type="Proteomes" id="UP000594834">
    <property type="component" value="Plasmid unnamed"/>
</dbReference>
<dbReference type="GO" id="GO:0005886">
    <property type="term" value="C:plasma membrane"/>
    <property type="evidence" value="ECO:0007669"/>
    <property type="project" value="UniProtKB-SubCell"/>
</dbReference>
<dbReference type="Proteomes" id="UP000092575">
    <property type="component" value="Unassembled WGS sequence"/>
</dbReference>
<dbReference type="Pfam" id="PF03743">
    <property type="entry name" value="TrbI"/>
    <property type="match status" value="1"/>
</dbReference>
<evidence type="ECO:0000256" key="2">
    <source>
        <dbReference type="ARBA" id="ARBA00010265"/>
    </source>
</evidence>
<dbReference type="InterPro" id="IPR042217">
    <property type="entry name" value="T4SS_VirB10/TrbI"/>
</dbReference>
<keyword evidence="5" id="KW-1133">Transmembrane helix</keyword>
<reference evidence="9 11" key="2">
    <citation type="submission" date="2020-12" db="EMBL/GenBank/DDBJ databases">
        <title>FDA dAtabase for Regulatory Grade micrObial Sequences (FDA-ARGOS): Supporting development and validation of Infectious Disease Dx tests.</title>
        <authorList>
            <person name="Sproer C."/>
            <person name="Gronow S."/>
            <person name="Severitt S."/>
            <person name="Schroder I."/>
            <person name="Tallon L."/>
            <person name="Sadzewicz L."/>
            <person name="Zhao X."/>
            <person name="Boylan J."/>
            <person name="Ott S."/>
            <person name="Bowen H."/>
            <person name="Vavikolanu K."/>
            <person name="Mehta A."/>
            <person name="Aluvathingal J."/>
            <person name="Nadendla S."/>
            <person name="Lowell S."/>
            <person name="Myers T."/>
            <person name="Yan Y."/>
            <person name="Sichtig H."/>
        </authorList>
    </citation>
    <scope>NUCLEOTIDE SEQUENCE [LARGE SCALE GENOMIC DNA]</scope>
    <source>
        <strain evidence="9 11">FDAARGOS_869</strain>
        <plasmid evidence="9 11">unnamed</plasmid>
    </source>
</reference>
<evidence type="ECO:0000256" key="4">
    <source>
        <dbReference type="ARBA" id="ARBA00022692"/>
    </source>
</evidence>
<dbReference type="InterPro" id="IPR047695">
    <property type="entry name" value="T4SS_VirB10/PtlG"/>
</dbReference>
<evidence type="ECO:0000256" key="6">
    <source>
        <dbReference type="ARBA" id="ARBA00023136"/>
    </source>
</evidence>
<geneLocation type="plasmid" evidence="9 11">
    <name>unnamed</name>
</geneLocation>
<keyword evidence="9" id="KW-0614">Plasmid</keyword>
<evidence type="ECO:0000313" key="9">
    <source>
        <dbReference type="EMBL" id="QPT43622.1"/>
    </source>
</evidence>
<comment type="similarity">
    <text evidence="2">Belongs to the TrbI/VirB10 family.</text>
</comment>
<keyword evidence="6" id="KW-0472">Membrane</keyword>
<keyword evidence="3" id="KW-1003">Cell membrane</keyword>
<accession>A0A1B8QHV5</accession>
<feature type="compositionally biased region" description="Acidic residues" evidence="7">
    <location>
        <begin position="27"/>
        <end position="36"/>
    </location>
</feature>
<gene>
    <name evidence="9" type="primary">virB10</name>
    <name evidence="8" type="ORF">A7456_06115</name>
    <name evidence="9" type="ORF">I6G26_00125</name>
</gene>
<evidence type="ECO:0000256" key="1">
    <source>
        <dbReference type="ARBA" id="ARBA00004162"/>
    </source>
</evidence>
<dbReference type="EMBL" id="CP065727">
    <property type="protein sequence ID" value="QPT43622.1"/>
    <property type="molecule type" value="Genomic_DNA"/>
</dbReference>
<dbReference type="AlphaFoldDB" id="A0A1B8QHV5"/>
<dbReference type="InterPro" id="IPR005498">
    <property type="entry name" value="T4SS_VirB10/TraB/TrbI"/>
</dbReference>
<dbReference type="STRING" id="478.A7456_06115"/>
<evidence type="ECO:0000256" key="7">
    <source>
        <dbReference type="SAM" id="MobiDB-lite"/>
    </source>
</evidence>
<evidence type="ECO:0000313" key="11">
    <source>
        <dbReference type="Proteomes" id="UP000594834"/>
    </source>
</evidence>
<evidence type="ECO:0000313" key="8">
    <source>
        <dbReference type="EMBL" id="OBX82978.1"/>
    </source>
</evidence>
<proteinExistence type="inferred from homology"/>
<reference evidence="8 10" key="1">
    <citation type="submission" date="2016-05" db="EMBL/GenBank/DDBJ databases">
        <title>Draft genome sequence of Moraxella nonliquefaciens CCUG 348T.</title>
        <authorList>
            <person name="Salva-Serra F."/>
            <person name="Engstrom-Jakobsson H."/>
            <person name="Thorell K."/>
            <person name="Gonzales-Siles L."/>
            <person name="Karlsson R."/>
            <person name="Boulund F."/>
            <person name="Engstrand L."/>
            <person name="Kristiansson E."/>
            <person name="Moore E."/>
        </authorList>
    </citation>
    <scope>NUCLEOTIDE SEQUENCE [LARGE SCALE GENOMIC DNA]</scope>
    <source>
        <strain evidence="8 10">CCUG 348</strain>
    </source>
</reference>
<dbReference type="EMBL" id="LXTW01000033">
    <property type="protein sequence ID" value="OBX82978.1"/>
    <property type="molecule type" value="Genomic_DNA"/>
</dbReference>
<keyword evidence="4" id="KW-0812">Transmembrane</keyword>
<organism evidence="8 10">
    <name type="scientific">Moraxella nonliquefaciens</name>
    <dbReference type="NCBI Taxonomy" id="478"/>
    <lineage>
        <taxon>Bacteria</taxon>
        <taxon>Pseudomonadati</taxon>
        <taxon>Pseudomonadota</taxon>
        <taxon>Gammaproteobacteria</taxon>
        <taxon>Moraxellales</taxon>
        <taxon>Moraxellaceae</taxon>
        <taxon>Moraxella</taxon>
    </lineage>
</organism>
<dbReference type="NCBIfam" id="NF038091">
    <property type="entry name" value="T4SS_VirB10"/>
    <property type="match status" value="1"/>
</dbReference>